<organism evidence="1 2">
    <name type="scientific">Paracoccus yeei</name>
    <dbReference type="NCBI Taxonomy" id="147645"/>
    <lineage>
        <taxon>Bacteria</taxon>
        <taxon>Pseudomonadati</taxon>
        <taxon>Pseudomonadota</taxon>
        <taxon>Alphaproteobacteria</taxon>
        <taxon>Rhodobacterales</taxon>
        <taxon>Paracoccaceae</taxon>
        <taxon>Paracoccus</taxon>
    </lineage>
</organism>
<keyword evidence="2" id="KW-1185">Reference proteome</keyword>
<gene>
    <name evidence="1" type="ORF">A6J80_16215</name>
</gene>
<sequence length="75" mass="8647">MAVQFNAPVPDPNEIRIALFSRAVSSEGWLFLYTKLRASTIERLLEFWSALSAHRNVIVTQQQESLIDKRNILVF</sequence>
<protein>
    <submittedName>
        <fullName evidence="1">Uncharacterized protein</fullName>
    </submittedName>
</protein>
<dbReference type="KEGG" id="pye:A6J80_16215"/>
<dbReference type="EMBL" id="CP020442">
    <property type="protein sequence ID" value="ARC37708.1"/>
    <property type="molecule type" value="Genomic_DNA"/>
</dbReference>
<dbReference type="AlphaFoldDB" id="A0A1V0GV69"/>
<proteinExistence type="predicted"/>
<evidence type="ECO:0000313" key="2">
    <source>
        <dbReference type="Proteomes" id="UP000191257"/>
    </source>
</evidence>
<evidence type="ECO:0000313" key="1">
    <source>
        <dbReference type="EMBL" id="ARC37708.1"/>
    </source>
</evidence>
<reference evidence="1" key="1">
    <citation type="submission" date="2017-12" db="EMBL/GenBank/DDBJ databases">
        <title>FDA dAtabase for Regulatory Grade micrObial Sequences (FDA-ARGOS): Supporting development and validation of Infectious Disease Dx tests.</title>
        <authorList>
            <person name="Campos J."/>
            <person name="Goldberg B."/>
            <person name="Tallon L."/>
            <person name="Sadzewicz L."/>
            <person name="Sengamalay N."/>
            <person name="Ott S."/>
            <person name="Godinez A."/>
            <person name="Nagaraj S."/>
            <person name="Vyas G."/>
            <person name="Aluvathingal J."/>
            <person name="Nadendla S."/>
            <person name="Geyer C."/>
            <person name="Nandy P."/>
            <person name="Hobson J."/>
            <person name="Sichtig H."/>
        </authorList>
    </citation>
    <scope>NUCLEOTIDE SEQUENCE</scope>
    <source>
        <strain evidence="1">FDAARGOS_252</strain>
    </source>
</reference>
<name>A0A1V0GV69_9RHOB</name>
<accession>A0A1V0GV69</accession>
<dbReference type="Proteomes" id="UP000191257">
    <property type="component" value="Chromosome"/>
</dbReference>